<dbReference type="InterPro" id="IPR027463">
    <property type="entry name" value="AcrB_DN_DC_subdom"/>
</dbReference>
<feature type="transmembrane region" description="Helical" evidence="1">
    <location>
        <begin position="930"/>
        <end position="955"/>
    </location>
</feature>
<proteinExistence type="predicted"/>
<dbReference type="PANTHER" id="PTHR32063">
    <property type="match status" value="1"/>
</dbReference>
<sequence length="1067" mass="118295">MEDTNKGLIAWFARNSVAANLLMIIILLGGLLTANTIRKQFFPAVEINWIEFSAVYPGAAPQEVEEGITVKIEQALETVQGLQRVITYSNRNQANGYFRIEDSYDPQIVLDEVKSEIGSVSTFPAGMEFPKVDRIKIRQEVMYLSLYGDLSQRQLKDLGEKIHKEIMQLPNVNISEFYGGLNYEISVEVSKDRLREFGLNFNDVAEAVRGYSRNMSAGQIKAENGYINLRVENQAYVGYEFEDLPLLTLDDGTNLLLGDVATVNDGFEEGIQYSKFNGQNAVTFFVGAAKNQSITDVADTMKEYIAKKQALLPEGVTLEPWVDMTYYLDGRLDLMLDSMKTGAVLVFFMLALFLRVRLAFWVMMGLPVCFLGTLLFMPMGFIDVTINVISLFAFILVLGIVVDDAIVMGESAHTECEENGQNIDSVIRGVKRVAMPATFGVLTTIAAFLPITLDDGPSSAFGQAIGYVVILCLLFSLVESKLILPSHLAHMNKPKVVQPGSKNPLDWLRNGVNFIQKKIETNLTWFIKNVYKPSLTVAVKYRYAVIATFVMLIVICASLYISGLVRFIGQPKIPHDFPRISLEMNVDAAETATLDAAHSIEKALRTVEKQLEDQYGQGMIAELQVELQGRTRAEVRTKLVDPSLRPINTFEVAEMWRQAMPKIPGVKSFTVQDSLFGGGRDDGDISFRLEGNDEQQLLAASQALKDKLNTLKGVSDVNDSRQSSAKEVQFDLKPLAHSLGLTLANIASQVGNSFYGLEAQRIIRNGEEIKVMLRYPEEQRNSIALVQDVLIKTPQGAELPLSEVANITVVQGVSSIRRENGNRTINVWASVDAEQAEPFKLAKDIRDNFMPELLAKYPRVKSEVSGSIQEQLDSADTQMRDFIISMLVIYSLLAIPLKSYVQPFMIMSVIPFGVIGSMLGHIILGIDLSALSVFGIIAAAGVVVNDSLVMVDYVNNSRKQGIKLNEAVINAGCRRFRAIMLTSLTTFIGLVPIMTETSMQAQMVIPMAVSLAFGVLFATVVTLCLIPCLYIAIEDMRRIARKIYHLYVPQTKEQALAELNSLTNSSS</sequence>
<dbReference type="SUPFAM" id="SSF82693">
    <property type="entry name" value="Multidrug efflux transporter AcrB pore domain, PN1, PN2, PC1 and PC2 subdomains"/>
    <property type="match status" value="2"/>
</dbReference>
<evidence type="ECO:0000256" key="1">
    <source>
        <dbReference type="SAM" id="Phobius"/>
    </source>
</evidence>
<dbReference type="SUPFAM" id="SSF82866">
    <property type="entry name" value="Multidrug efflux transporter AcrB transmembrane domain"/>
    <property type="match status" value="2"/>
</dbReference>
<reference evidence="2 3" key="1">
    <citation type="submission" date="2017-03" db="EMBL/GenBank/DDBJ databases">
        <title>Genome sequencing of Shewanella japonica KCTC 22435.</title>
        <authorList>
            <person name="Kim K.M."/>
        </authorList>
    </citation>
    <scope>NUCLEOTIDE SEQUENCE [LARGE SCALE GENOMIC DNA]</scope>
    <source>
        <strain evidence="2 3">KCTC 22435</strain>
    </source>
</reference>
<dbReference type="SUPFAM" id="SSF82714">
    <property type="entry name" value="Multidrug efflux transporter AcrB TolC docking domain, DN and DC subdomains"/>
    <property type="match status" value="2"/>
</dbReference>
<keyword evidence="1" id="KW-1133">Transmembrane helix</keyword>
<evidence type="ECO:0000313" key="2">
    <source>
        <dbReference type="EMBL" id="ARD22307.1"/>
    </source>
</evidence>
<feature type="transmembrane region" description="Helical" evidence="1">
    <location>
        <begin position="904"/>
        <end position="924"/>
    </location>
</feature>
<dbReference type="Gene3D" id="3.30.70.1440">
    <property type="entry name" value="Multidrug efflux transporter AcrB pore domain"/>
    <property type="match status" value="1"/>
</dbReference>
<dbReference type="Gene3D" id="3.30.70.1320">
    <property type="entry name" value="Multidrug efflux transporter AcrB pore domain like"/>
    <property type="match status" value="1"/>
</dbReference>
<dbReference type="Pfam" id="PF00873">
    <property type="entry name" value="ACR_tran"/>
    <property type="match status" value="1"/>
</dbReference>
<dbReference type="Gene3D" id="3.30.2090.10">
    <property type="entry name" value="Multidrug efflux transporter AcrB TolC docking domain, DN and DC subdomains"/>
    <property type="match status" value="2"/>
</dbReference>
<dbReference type="Gene3D" id="1.20.1640.10">
    <property type="entry name" value="Multidrug efflux transporter AcrB transmembrane domain"/>
    <property type="match status" value="2"/>
</dbReference>
<feature type="transmembrane region" description="Helical" evidence="1">
    <location>
        <begin position="465"/>
        <end position="484"/>
    </location>
</feature>
<evidence type="ECO:0000313" key="3">
    <source>
        <dbReference type="Proteomes" id="UP000191820"/>
    </source>
</evidence>
<feature type="transmembrane region" description="Helical" evidence="1">
    <location>
        <begin position="1007"/>
        <end position="1033"/>
    </location>
</feature>
<keyword evidence="1" id="KW-0812">Transmembrane</keyword>
<feature type="transmembrane region" description="Helical" evidence="1">
    <location>
        <begin position="541"/>
        <end position="561"/>
    </location>
</feature>
<name>A0ABM6JJC7_9GAMM</name>
<feature type="transmembrane region" description="Helical" evidence="1">
    <location>
        <begin position="879"/>
        <end position="897"/>
    </location>
</feature>
<dbReference type="Proteomes" id="UP000191820">
    <property type="component" value="Chromosome"/>
</dbReference>
<keyword evidence="3" id="KW-1185">Reference proteome</keyword>
<dbReference type="RefSeq" id="WP_080915688.1">
    <property type="nucleotide sequence ID" value="NZ_CP020472.1"/>
</dbReference>
<dbReference type="Gene3D" id="3.30.70.1430">
    <property type="entry name" value="Multidrug efflux transporter AcrB pore domain"/>
    <property type="match status" value="2"/>
</dbReference>
<dbReference type="EMBL" id="CP020472">
    <property type="protein sequence ID" value="ARD22307.1"/>
    <property type="molecule type" value="Genomic_DNA"/>
</dbReference>
<feature type="transmembrane region" description="Helical" evidence="1">
    <location>
        <begin position="976"/>
        <end position="995"/>
    </location>
</feature>
<dbReference type="PANTHER" id="PTHR32063:SF33">
    <property type="entry name" value="RND SUPERFAMILY EFFLUX PUMP PERMEASE COMPONENT"/>
    <property type="match status" value="1"/>
</dbReference>
<feature type="transmembrane region" description="Helical" evidence="1">
    <location>
        <begin position="341"/>
        <end position="364"/>
    </location>
</feature>
<feature type="transmembrane region" description="Helical" evidence="1">
    <location>
        <begin position="433"/>
        <end position="453"/>
    </location>
</feature>
<feature type="transmembrane region" description="Helical" evidence="1">
    <location>
        <begin position="384"/>
        <end position="402"/>
    </location>
</feature>
<organism evidence="2 3">
    <name type="scientific">Shewanella japonica</name>
    <dbReference type="NCBI Taxonomy" id="93973"/>
    <lineage>
        <taxon>Bacteria</taxon>
        <taxon>Pseudomonadati</taxon>
        <taxon>Pseudomonadota</taxon>
        <taxon>Gammaproteobacteria</taxon>
        <taxon>Alteromonadales</taxon>
        <taxon>Shewanellaceae</taxon>
        <taxon>Shewanella</taxon>
    </lineage>
</organism>
<keyword evidence="1" id="KW-0472">Membrane</keyword>
<dbReference type="InterPro" id="IPR001036">
    <property type="entry name" value="Acrflvin-R"/>
</dbReference>
<accession>A0ABM6JJC7</accession>
<feature type="transmembrane region" description="Helical" evidence="1">
    <location>
        <begin position="12"/>
        <end position="32"/>
    </location>
</feature>
<dbReference type="PRINTS" id="PR00702">
    <property type="entry name" value="ACRIFLAVINRP"/>
</dbReference>
<protein>
    <submittedName>
        <fullName evidence="2">Acriflavin resistance protein</fullName>
    </submittedName>
</protein>
<gene>
    <name evidence="2" type="ORF">SJ2017_2008</name>
</gene>